<keyword evidence="5" id="KW-0288">FMN</keyword>
<dbReference type="SUPFAM" id="SSF52218">
    <property type="entry name" value="Flavoproteins"/>
    <property type="match status" value="1"/>
</dbReference>
<feature type="domain" description="Flavodoxin-like" evidence="7">
    <location>
        <begin position="46"/>
        <end position="210"/>
    </location>
</feature>
<protein>
    <submittedName>
        <fullName evidence="8">Flavodoxin</fullName>
    </submittedName>
</protein>
<evidence type="ECO:0000259" key="7">
    <source>
        <dbReference type="PROSITE" id="PS50902"/>
    </source>
</evidence>
<comment type="similarity">
    <text evidence="2">Belongs to the flavodoxin family.</text>
</comment>
<keyword evidence="9" id="KW-1185">Reference proteome</keyword>
<evidence type="ECO:0000256" key="3">
    <source>
        <dbReference type="ARBA" id="ARBA00022448"/>
    </source>
</evidence>
<dbReference type="InterPro" id="IPR029039">
    <property type="entry name" value="Flavoprotein-like_sf"/>
</dbReference>
<evidence type="ECO:0000256" key="5">
    <source>
        <dbReference type="ARBA" id="ARBA00022643"/>
    </source>
</evidence>
<name>A0AAX4P7C2_9CHLO</name>
<keyword evidence="4" id="KW-0285">Flavoprotein</keyword>
<sequence length="214" mass="23126">MSAAVVCIGEGAGGALRGYRHGTRMVALTPPRASSSSSSSSSSPSVGIFYATGTGNTKRVANSLKVHLGTLADEPQPISASNARDFEPYDAIIFGAPSYLWEKHRVSALDYDTIEPPFENLRDLEGTKVAVFGVGDQNEYPKNFCDAVGILHEHFSVRGAEMVGMTENEGYEFKRSRALKQGKLCGLALDFENADDEVAGRVEAWAEQLKREFG</sequence>
<organism evidence="8 9">
    <name type="scientific">Chloropicon roscoffensis</name>
    <dbReference type="NCBI Taxonomy" id="1461544"/>
    <lineage>
        <taxon>Eukaryota</taxon>
        <taxon>Viridiplantae</taxon>
        <taxon>Chlorophyta</taxon>
        <taxon>Chloropicophyceae</taxon>
        <taxon>Chloropicales</taxon>
        <taxon>Chloropicaceae</taxon>
        <taxon>Chloropicon</taxon>
    </lineage>
</organism>
<keyword evidence="6" id="KW-0249">Electron transport</keyword>
<dbReference type="Proteomes" id="UP001472866">
    <property type="component" value="Chromosome 05"/>
</dbReference>
<dbReference type="AlphaFoldDB" id="A0AAX4P7C2"/>
<proteinExistence type="inferred from homology"/>
<dbReference type="PANTHER" id="PTHR42809:SF1">
    <property type="entry name" value="FLAVODOXIN 1"/>
    <property type="match status" value="1"/>
</dbReference>
<evidence type="ECO:0000256" key="6">
    <source>
        <dbReference type="ARBA" id="ARBA00022982"/>
    </source>
</evidence>
<dbReference type="InterPro" id="IPR001226">
    <property type="entry name" value="Flavodoxin_CS"/>
</dbReference>
<dbReference type="InterPro" id="IPR008254">
    <property type="entry name" value="Flavodoxin/NO_synth"/>
</dbReference>
<reference evidence="8 9" key="1">
    <citation type="submission" date="2024-03" db="EMBL/GenBank/DDBJ databases">
        <title>Complete genome sequence of the green alga Chloropicon roscoffensis RCC1871.</title>
        <authorList>
            <person name="Lemieux C."/>
            <person name="Pombert J.-F."/>
            <person name="Otis C."/>
            <person name="Turmel M."/>
        </authorList>
    </citation>
    <scope>NUCLEOTIDE SEQUENCE [LARGE SCALE GENOMIC DNA]</scope>
    <source>
        <strain evidence="8 9">RCC1871</strain>
    </source>
</reference>
<gene>
    <name evidence="8" type="ORF">HKI87_05g34620</name>
</gene>
<dbReference type="Pfam" id="PF00258">
    <property type="entry name" value="Flavodoxin_1"/>
    <property type="match status" value="1"/>
</dbReference>
<comment type="cofactor">
    <cofactor evidence="1">
        <name>FMN</name>
        <dbReference type="ChEBI" id="CHEBI:58210"/>
    </cofactor>
</comment>
<dbReference type="Gene3D" id="3.40.50.360">
    <property type="match status" value="1"/>
</dbReference>
<dbReference type="InterPro" id="IPR050619">
    <property type="entry name" value="Flavodoxin"/>
</dbReference>
<dbReference type="GO" id="GO:0009055">
    <property type="term" value="F:electron transfer activity"/>
    <property type="evidence" value="ECO:0007669"/>
    <property type="project" value="InterPro"/>
</dbReference>
<evidence type="ECO:0000313" key="8">
    <source>
        <dbReference type="EMBL" id="WZN61926.1"/>
    </source>
</evidence>
<dbReference type="PROSITE" id="PS50902">
    <property type="entry name" value="FLAVODOXIN_LIKE"/>
    <property type="match status" value="1"/>
</dbReference>
<accession>A0AAX4P7C2</accession>
<evidence type="ECO:0000256" key="4">
    <source>
        <dbReference type="ARBA" id="ARBA00022630"/>
    </source>
</evidence>
<dbReference type="PROSITE" id="PS00201">
    <property type="entry name" value="FLAVODOXIN"/>
    <property type="match status" value="1"/>
</dbReference>
<evidence type="ECO:0000313" key="9">
    <source>
        <dbReference type="Proteomes" id="UP001472866"/>
    </source>
</evidence>
<evidence type="ECO:0000256" key="2">
    <source>
        <dbReference type="ARBA" id="ARBA00005267"/>
    </source>
</evidence>
<dbReference type="PANTHER" id="PTHR42809">
    <property type="entry name" value="FLAVODOXIN 2"/>
    <property type="match status" value="1"/>
</dbReference>
<dbReference type="GO" id="GO:0010181">
    <property type="term" value="F:FMN binding"/>
    <property type="evidence" value="ECO:0007669"/>
    <property type="project" value="InterPro"/>
</dbReference>
<evidence type="ECO:0000256" key="1">
    <source>
        <dbReference type="ARBA" id="ARBA00001917"/>
    </source>
</evidence>
<dbReference type="EMBL" id="CP151505">
    <property type="protein sequence ID" value="WZN61926.1"/>
    <property type="molecule type" value="Genomic_DNA"/>
</dbReference>
<keyword evidence="3" id="KW-0813">Transport</keyword>